<reference evidence="1" key="1">
    <citation type="submission" date="2023-04" db="EMBL/GenBank/DDBJ databases">
        <title>Ambrosiozyma monospora NBRC 1965.</title>
        <authorList>
            <person name="Ichikawa N."/>
            <person name="Sato H."/>
            <person name="Tonouchi N."/>
        </authorList>
    </citation>
    <scope>NUCLEOTIDE SEQUENCE</scope>
    <source>
        <strain evidence="1">NBRC 1965</strain>
    </source>
</reference>
<comment type="caution">
    <text evidence="1">The sequence shown here is derived from an EMBL/GenBank/DDBJ whole genome shotgun (WGS) entry which is preliminary data.</text>
</comment>
<dbReference type="SUPFAM" id="SSF52047">
    <property type="entry name" value="RNI-like"/>
    <property type="match status" value="1"/>
</dbReference>
<evidence type="ECO:0000313" key="2">
    <source>
        <dbReference type="Proteomes" id="UP001165063"/>
    </source>
</evidence>
<dbReference type="Proteomes" id="UP001165063">
    <property type="component" value="Unassembled WGS sequence"/>
</dbReference>
<organism evidence="1 2">
    <name type="scientific">Ambrosiozyma monospora</name>
    <name type="common">Yeast</name>
    <name type="synonym">Endomycopsis monosporus</name>
    <dbReference type="NCBI Taxonomy" id="43982"/>
    <lineage>
        <taxon>Eukaryota</taxon>
        <taxon>Fungi</taxon>
        <taxon>Dikarya</taxon>
        <taxon>Ascomycota</taxon>
        <taxon>Saccharomycotina</taxon>
        <taxon>Pichiomycetes</taxon>
        <taxon>Pichiales</taxon>
        <taxon>Pichiaceae</taxon>
        <taxon>Ambrosiozyma</taxon>
    </lineage>
</organism>
<gene>
    <name evidence="1" type="ORF">Amon01_000318400</name>
</gene>
<dbReference type="AlphaFoldDB" id="A0A9W6YW42"/>
<dbReference type="InterPro" id="IPR032675">
    <property type="entry name" value="LRR_dom_sf"/>
</dbReference>
<keyword evidence="2" id="KW-1185">Reference proteome</keyword>
<proteinExistence type="predicted"/>
<name>A0A9W6YW42_AMBMO</name>
<protein>
    <submittedName>
        <fullName evidence="1">Unnamed protein product</fullName>
    </submittedName>
</protein>
<dbReference type="EMBL" id="BSXU01001295">
    <property type="protein sequence ID" value="GMG25860.1"/>
    <property type="molecule type" value="Genomic_DNA"/>
</dbReference>
<dbReference type="Gene3D" id="3.80.10.10">
    <property type="entry name" value="Ribonuclease Inhibitor"/>
    <property type="match status" value="1"/>
</dbReference>
<sequence length="487" mass="55703">MDLFHRDRHIVLSQDASTQGDFEKFKQILGAFPMELIIRIIKKAFEVRAIDFTLPDDDHNDPVWNSVLRLAAPKVVYWFEYGLHINHGASLIQEIGNCNICFGCLKISYASLESNDFSDLLLELDTFKRRVAEKISVYWNMDNPVSTNRGNANATRLIDTLHKPCVFEIFVRQDSRSTLTRFWSTSIALDLLPYVTGSQFKFFATDPDIYTFDNCSNLIMLDVRFQKTSDVIYTPSIPSLKELILDYSHGGLPITFEGLPGLKRLEINKAEDLANSIQRFPRGINVPTLSELKMAKCSCELGDLPLRLSCLKILEYGNSDVVPQLSQLTSLLQLDLLTHWLPIDEVFQSLPSLLLSFSLVAILKKVRTGSAYGSINVSIDLNLLPPSLGVFQFDPRLSHPRTQRWYDLEFYFVAERVSNLGQFQLTYNPRQNRAFLDLSDVDFNGVDCLTMEEFGDRIDVNISREVPVDKFKLVESGRRRRTTIHYM</sequence>
<evidence type="ECO:0000313" key="1">
    <source>
        <dbReference type="EMBL" id="GMG25860.1"/>
    </source>
</evidence>
<accession>A0A9W6YW42</accession>